<reference evidence="2 3" key="1">
    <citation type="journal article" date="2014" name="Int. J. Syst. Evol. Microbiol.">
        <title>Complete genome sequence of Corynebacterium casei LMG S-19264T (=DSM 44701T), isolated from a smear-ripened cheese.</title>
        <authorList>
            <consortium name="US DOE Joint Genome Institute (JGI-PGF)"/>
            <person name="Walter F."/>
            <person name="Albersmeier A."/>
            <person name="Kalinowski J."/>
            <person name="Ruckert C."/>
        </authorList>
    </citation>
    <scope>NUCLEOTIDE SEQUENCE [LARGE SCALE GENOMIC DNA]</scope>
    <source>
        <strain evidence="2 3">CGMCC 1.9161</strain>
    </source>
</reference>
<dbReference type="AlphaFoldDB" id="A0A917Q513"/>
<evidence type="ECO:0000256" key="1">
    <source>
        <dbReference type="SAM" id="MobiDB-lite"/>
    </source>
</evidence>
<organism evidence="2 3">
    <name type="scientific">Salinarimonas ramus</name>
    <dbReference type="NCBI Taxonomy" id="690164"/>
    <lineage>
        <taxon>Bacteria</taxon>
        <taxon>Pseudomonadati</taxon>
        <taxon>Pseudomonadota</taxon>
        <taxon>Alphaproteobacteria</taxon>
        <taxon>Hyphomicrobiales</taxon>
        <taxon>Salinarimonadaceae</taxon>
        <taxon>Salinarimonas</taxon>
    </lineage>
</organism>
<name>A0A917Q513_9HYPH</name>
<keyword evidence="3" id="KW-1185">Reference proteome</keyword>
<evidence type="ECO:0000313" key="3">
    <source>
        <dbReference type="Proteomes" id="UP000600449"/>
    </source>
</evidence>
<sequence length="75" mass="7744">MSIDATAGLSAAWSSSRTDFAMQALKRAGETADANRLVEASLATMQEANAEPAAAPPREPAPPPPGQGRYVDTMA</sequence>
<proteinExistence type="predicted"/>
<dbReference type="EMBL" id="BMMF01000003">
    <property type="protein sequence ID" value="GGK24969.1"/>
    <property type="molecule type" value="Genomic_DNA"/>
</dbReference>
<gene>
    <name evidence="2" type="ORF">GCM10011322_09430</name>
</gene>
<evidence type="ECO:0000313" key="2">
    <source>
        <dbReference type="EMBL" id="GGK24969.1"/>
    </source>
</evidence>
<feature type="region of interest" description="Disordered" evidence="1">
    <location>
        <begin position="44"/>
        <end position="75"/>
    </location>
</feature>
<dbReference type="Proteomes" id="UP000600449">
    <property type="component" value="Unassembled WGS sequence"/>
</dbReference>
<comment type="caution">
    <text evidence="2">The sequence shown here is derived from an EMBL/GenBank/DDBJ whole genome shotgun (WGS) entry which is preliminary data.</text>
</comment>
<protein>
    <submittedName>
        <fullName evidence="2">Uncharacterized protein</fullName>
    </submittedName>
</protein>
<feature type="compositionally biased region" description="Pro residues" evidence="1">
    <location>
        <begin position="54"/>
        <end position="66"/>
    </location>
</feature>
<dbReference type="RefSeq" id="WP_188910172.1">
    <property type="nucleotide sequence ID" value="NZ_BMMF01000003.1"/>
</dbReference>
<accession>A0A917Q513</accession>